<proteinExistence type="predicted"/>
<evidence type="ECO:0000313" key="1">
    <source>
        <dbReference type="EMBL" id="EES20234.1"/>
    </source>
</evidence>
<dbReference type="AlphaFoldDB" id="C6JRW4"/>
<dbReference type="PANTHER" id="PTHR31223:SF90">
    <property type="entry name" value="CYTOKININ RIBOSIDE 5'-MONOPHOSPHATE PHOSPHORIBOHYDROLASE LOG6-RELATED"/>
    <property type="match status" value="1"/>
</dbReference>
<dbReference type="HOGENOM" id="CLU_2473397_0_0_1"/>
<name>C6JRW4_SORBI</name>
<gene>
    <name evidence="1" type="primary">Sb0012s022070</name>
    <name evidence="1" type="ORF">SORBIDRAFT_0012s022070</name>
</gene>
<dbReference type="PANTHER" id="PTHR31223">
    <property type="entry name" value="LOG FAMILY PROTEIN YJL055W"/>
    <property type="match status" value="1"/>
</dbReference>
<dbReference type="EMBL" id="GL002606">
    <property type="protein sequence ID" value="EES20234.1"/>
    <property type="molecule type" value="Genomic_DNA"/>
</dbReference>
<accession>C6JRW4</accession>
<protein>
    <submittedName>
        <fullName evidence="1">Uncharacterized protein</fullName>
    </submittedName>
</protein>
<reference evidence="1" key="1">
    <citation type="journal article" date="2009" name="Nature">
        <title>The Sorghum bicolor genome and the diversification of grasses.</title>
        <authorList>
            <person name="Paterson A.H."/>
            <person name="Bowers J.E."/>
            <person name="Bruggmann R."/>
            <person name="Dubchak I."/>
            <person name="Grimwood J."/>
            <person name="Gundlach H."/>
            <person name="Haberer G."/>
            <person name="Hellsten U."/>
            <person name="Mitros T."/>
            <person name="Poliakov A."/>
            <person name="Schmutz J."/>
            <person name="Spannagl M."/>
            <person name="Tang H."/>
            <person name="Wang X."/>
            <person name="Wicker T."/>
            <person name="Bharti A.K."/>
            <person name="Chapman J."/>
            <person name="Feltus F.A."/>
            <person name="Gowik U."/>
            <person name="Grigoriev I.V."/>
            <person name="Lyons E."/>
            <person name="Maher C.A."/>
            <person name="Martis M."/>
            <person name="Narechania A."/>
            <person name="Otillar R.P."/>
            <person name="Penning B.W."/>
            <person name="Salamov A.A."/>
            <person name="Wang Y."/>
            <person name="Zhang L."/>
            <person name="Carpita N.C."/>
            <person name="Freeling M."/>
            <person name="Gingle A.R."/>
            <person name="Hash C.T."/>
            <person name="Keller B."/>
            <person name="Klein P."/>
            <person name="Kresovich S."/>
            <person name="McCann M.C."/>
            <person name="Ming R."/>
            <person name="Peterson D.G."/>
            <person name="Mehboob-ur-Rahman"/>
            <person name="Ware D."/>
            <person name="Westhoff P."/>
            <person name="Mayer K.F."/>
            <person name="Messing J."/>
            <person name="Rokhsar D.S."/>
        </authorList>
    </citation>
    <scope>NUCLEOTIDE SEQUENCE [LARGE SCALE GENOMIC DNA]</scope>
</reference>
<organism evidence="1">
    <name type="scientific">Sorghum bicolor</name>
    <name type="common">Sorghum</name>
    <name type="synonym">Sorghum vulgare</name>
    <dbReference type="NCBI Taxonomy" id="4558"/>
    <lineage>
        <taxon>Eukaryota</taxon>
        <taxon>Viridiplantae</taxon>
        <taxon>Streptophyta</taxon>
        <taxon>Embryophyta</taxon>
        <taxon>Tracheophyta</taxon>
        <taxon>Spermatophyta</taxon>
        <taxon>Magnoliopsida</taxon>
        <taxon>Liliopsida</taxon>
        <taxon>Poales</taxon>
        <taxon>Poaceae</taxon>
        <taxon>PACMAD clade</taxon>
        <taxon>Panicoideae</taxon>
        <taxon>Andropogonodae</taxon>
        <taxon>Andropogoneae</taxon>
        <taxon>Sorghinae</taxon>
        <taxon>Sorghum</taxon>
    </lineage>
</organism>
<dbReference type="Gene3D" id="3.40.50.450">
    <property type="match status" value="1"/>
</dbReference>
<sequence length="88" mass="9568">MSTRPISHQQGARPPDLITGEMVGEVKAVADMHQRKAEMARKFDAFIALPDLKAARTLAPGRGGGKEDKGDALPVMQSRLLWAKMNKA</sequence>